<evidence type="ECO:0000313" key="3">
    <source>
        <dbReference type="EMBL" id="TKA68227.1"/>
    </source>
</evidence>
<organism evidence="3 4">
    <name type="scientific">Friedmanniomyces simplex</name>
    <dbReference type="NCBI Taxonomy" id="329884"/>
    <lineage>
        <taxon>Eukaryota</taxon>
        <taxon>Fungi</taxon>
        <taxon>Dikarya</taxon>
        <taxon>Ascomycota</taxon>
        <taxon>Pezizomycotina</taxon>
        <taxon>Dothideomycetes</taxon>
        <taxon>Dothideomycetidae</taxon>
        <taxon>Mycosphaerellales</taxon>
        <taxon>Teratosphaeriaceae</taxon>
        <taxon>Friedmanniomyces</taxon>
    </lineage>
</organism>
<reference evidence="3 4" key="1">
    <citation type="submission" date="2017-03" db="EMBL/GenBank/DDBJ databases">
        <title>Genomes of endolithic fungi from Antarctica.</title>
        <authorList>
            <person name="Coleine C."/>
            <person name="Masonjones S."/>
            <person name="Stajich J.E."/>
        </authorList>
    </citation>
    <scope>NUCLEOTIDE SEQUENCE [LARGE SCALE GENOMIC DNA]</scope>
    <source>
        <strain evidence="3 4">CCFEE 5184</strain>
    </source>
</reference>
<feature type="compositionally biased region" description="Basic and acidic residues" evidence="1">
    <location>
        <begin position="256"/>
        <end position="269"/>
    </location>
</feature>
<evidence type="ECO:0000313" key="4">
    <source>
        <dbReference type="Proteomes" id="UP000309340"/>
    </source>
</evidence>
<accession>A0A4U0WYA7</accession>
<dbReference type="InterPro" id="IPR029016">
    <property type="entry name" value="GAF-like_dom_sf"/>
</dbReference>
<dbReference type="Gene3D" id="1.10.287.130">
    <property type="match status" value="1"/>
</dbReference>
<dbReference type="OrthoDB" id="10249433at2759"/>
<protein>
    <recommendedName>
        <fullName evidence="2">Signal transduction histidine kinase dimerisation/phosphoacceptor domain-containing protein</fullName>
    </recommendedName>
</protein>
<dbReference type="Pfam" id="PF00512">
    <property type="entry name" value="HisKA"/>
    <property type="match status" value="1"/>
</dbReference>
<name>A0A4U0WYA7_9PEZI</name>
<comment type="caution">
    <text evidence="3">The sequence shown here is derived from an EMBL/GenBank/DDBJ whole genome shotgun (WGS) entry which is preliminary data.</text>
</comment>
<dbReference type="Proteomes" id="UP000309340">
    <property type="component" value="Unassembled WGS sequence"/>
</dbReference>
<evidence type="ECO:0000256" key="1">
    <source>
        <dbReference type="SAM" id="MobiDB-lite"/>
    </source>
</evidence>
<dbReference type="InterPro" id="IPR036097">
    <property type="entry name" value="HisK_dim/P_sf"/>
</dbReference>
<dbReference type="STRING" id="329884.A0A4U0WYA7"/>
<dbReference type="AlphaFoldDB" id="A0A4U0WYA7"/>
<proteinExistence type="predicted"/>
<dbReference type="PANTHER" id="PTHR43102:SF2">
    <property type="entry name" value="GAF DOMAIN-CONTAINING PROTEIN"/>
    <property type="match status" value="1"/>
</dbReference>
<dbReference type="Gene3D" id="3.30.450.40">
    <property type="match status" value="1"/>
</dbReference>
<dbReference type="EMBL" id="NAJQ01000523">
    <property type="protein sequence ID" value="TKA68227.1"/>
    <property type="molecule type" value="Genomic_DNA"/>
</dbReference>
<feature type="region of interest" description="Disordered" evidence="1">
    <location>
        <begin position="197"/>
        <end position="232"/>
    </location>
</feature>
<gene>
    <name evidence="3" type="ORF">B0A55_09849</name>
</gene>
<keyword evidence="4" id="KW-1185">Reference proteome</keyword>
<evidence type="ECO:0000259" key="2">
    <source>
        <dbReference type="SMART" id="SM00388"/>
    </source>
</evidence>
<dbReference type="CDD" id="cd00082">
    <property type="entry name" value="HisKA"/>
    <property type="match status" value="1"/>
</dbReference>
<feature type="domain" description="Signal transduction histidine kinase dimerisation/phosphoacceptor" evidence="2">
    <location>
        <begin position="408"/>
        <end position="472"/>
    </location>
</feature>
<sequence length="472" mass="51817">MLVALSQLGALRLDCNRAFVSLLDHSRQYIIGEATRTTGLSRPNEHADNDALMLGFSAHPLEYGVCPETVRIFSAPEGTVDLHTQNITATKSCYVIRDFTKDERFRDRPYVAGWPHMRSYAEVPLTSPKGYVIGSYCVIDDRPRDFDSKDIIVLTEIASAVMDHIDLMKTKLEKERADCLVLGIGSYVDGAKDLHHNPAGAPAVDDTNSSEIPNPQKHLDTDASVGGPRSTGYITSAHEAEGASCCGVLSASTRPPSEKHSPDEGKDPNKPLALDQDLMRLMLLKYPLGQVFTFDRFGAVYGRSGRDTTPPGSSYDTIVIKRRHDVDADGVDEDDLAARLFACMGLACSVAFLPLWDFQQDRWLASGLAWTTDPTRVLNQDDLNYLAAFGHSIMAETLKVQASTLSSAKSDFISSISHELRSPLHGILASLELLQETLALDYDSSTMLENAYSCGTMLLDTMNNLLDFARCD</sequence>
<dbReference type="PANTHER" id="PTHR43102">
    <property type="entry name" value="SLR1143 PROTEIN"/>
    <property type="match status" value="1"/>
</dbReference>
<dbReference type="SUPFAM" id="SSF47384">
    <property type="entry name" value="Homodimeric domain of signal transducing histidine kinase"/>
    <property type="match status" value="1"/>
</dbReference>
<dbReference type="InterPro" id="IPR003661">
    <property type="entry name" value="HisK_dim/P_dom"/>
</dbReference>
<dbReference type="GO" id="GO:0000155">
    <property type="term" value="F:phosphorelay sensor kinase activity"/>
    <property type="evidence" value="ECO:0007669"/>
    <property type="project" value="InterPro"/>
</dbReference>
<dbReference type="SUPFAM" id="SSF55781">
    <property type="entry name" value="GAF domain-like"/>
    <property type="match status" value="1"/>
</dbReference>
<feature type="region of interest" description="Disordered" evidence="1">
    <location>
        <begin position="248"/>
        <end position="272"/>
    </location>
</feature>
<dbReference type="SMART" id="SM00388">
    <property type="entry name" value="HisKA"/>
    <property type="match status" value="1"/>
</dbReference>
<dbReference type="FunFam" id="3.30.450.40:FF:000083">
    <property type="entry name" value="Sensor histidine kinase/response regulator, putative (AFU_orthologue AFUA_4G00660)"/>
    <property type="match status" value="1"/>
</dbReference>